<dbReference type="PANTHER" id="PTHR47842">
    <property type="entry name" value="EXPRESSED PROTEIN"/>
    <property type="match status" value="1"/>
</dbReference>
<feature type="compositionally biased region" description="Polar residues" evidence="1">
    <location>
        <begin position="53"/>
        <end position="77"/>
    </location>
</feature>
<organism evidence="2 3">
    <name type="scientific">Ramalina farinacea</name>
    <dbReference type="NCBI Taxonomy" id="258253"/>
    <lineage>
        <taxon>Eukaryota</taxon>
        <taxon>Fungi</taxon>
        <taxon>Dikarya</taxon>
        <taxon>Ascomycota</taxon>
        <taxon>Pezizomycotina</taxon>
        <taxon>Lecanoromycetes</taxon>
        <taxon>OSLEUM clade</taxon>
        <taxon>Lecanoromycetidae</taxon>
        <taxon>Lecanorales</taxon>
        <taxon>Lecanorineae</taxon>
        <taxon>Ramalinaceae</taxon>
        <taxon>Ramalina</taxon>
    </lineage>
</organism>
<comment type="caution">
    <text evidence="2">The sequence shown here is derived from an EMBL/GenBank/DDBJ whole genome shotgun (WGS) entry which is preliminary data.</text>
</comment>
<feature type="compositionally biased region" description="Polar residues" evidence="1">
    <location>
        <begin position="261"/>
        <end position="270"/>
    </location>
</feature>
<keyword evidence="3" id="KW-1185">Reference proteome</keyword>
<feature type="region of interest" description="Disordered" evidence="1">
    <location>
        <begin position="430"/>
        <end position="452"/>
    </location>
</feature>
<reference evidence="2" key="1">
    <citation type="journal article" date="2023" name="Genome Biol. Evol.">
        <title>First Whole Genome Sequence and Flow Cytometry Genome Size Data for the Lichen-Forming Fungus Ramalina farinacea (Ascomycota).</title>
        <authorList>
            <person name="Llewellyn T."/>
            <person name="Mian S."/>
            <person name="Hill R."/>
            <person name="Leitch I.J."/>
            <person name="Gaya E."/>
        </authorList>
    </citation>
    <scope>NUCLEOTIDE SEQUENCE</scope>
    <source>
        <strain evidence="2">LIQ254RAFAR</strain>
    </source>
</reference>
<dbReference type="EMBL" id="JAPUFD010000004">
    <property type="protein sequence ID" value="MDI1486905.1"/>
    <property type="molecule type" value="Genomic_DNA"/>
</dbReference>
<evidence type="ECO:0000256" key="1">
    <source>
        <dbReference type="SAM" id="MobiDB-lite"/>
    </source>
</evidence>
<accession>A0AA43QMB0</accession>
<feature type="compositionally biased region" description="Polar residues" evidence="1">
    <location>
        <begin position="297"/>
        <end position="308"/>
    </location>
</feature>
<protein>
    <submittedName>
        <fullName evidence="2">Uncharacterized protein</fullName>
    </submittedName>
</protein>
<feature type="compositionally biased region" description="Basic and acidic residues" evidence="1">
    <location>
        <begin position="326"/>
        <end position="343"/>
    </location>
</feature>
<dbReference type="PANTHER" id="PTHR47842:SF3">
    <property type="entry name" value="DUF676 DOMAIN-CONTAINING PROTEIN"/>
    <property type="match status" value="1"/>
</dbReference>
<dbReference type="AlphaFoldDB" id="A0AA43QMB0"/>
<dbReference type="Proteomes" id="UP001161017">
    <property type="component" value="Unassembled WGS sequence"/>
</dbReference>
<evidence type="ECO:0000313" key="2">
    <source>
        <dbReference type="EMBL" id="MDI1486905.1"/>
    </source>
</evidence>
<evidence type="ECO:0000313" key="3">
    <source>
        <dbReference type="Proteomes" id="UP001161017"/>
    </source>
</evidence>
<feature type="compositionally biased region" description="Basic and acidic residues" evidence="1">
    <location>
        <begin position="437"/>
        <end position="452"/>
    </location>
</feature>
<gene>
    <name evidence="2" type="ORF">OHK93_006167</name>
</gene>
<proteinExistence type="predicted"/>
<name>A0AA43QMB0_9LECA</name>
<feature type="region of interest" description="Disordered" evidence="1">
    <location>
        <begin position="53"/>
        <end position="99"/>
    </location>
</feature>
<sequence length="517" mass="56032">MGGILSAEVVLLGTAGAESPSHFRHRILGTINLDTPFLGLHQGVIASGIQSIFTPTPQSPNPRTEASSTQSRIQQLDSPALSRLHTPNIEPDQGASGASDASILLPAATASQGSEYFPTTTPTVPPQDPNYDPAFPNDVLLPERSGFSNALHFIGKHSSGLARATQTMIKSHWDFGAAMGDFVGLKQRYQRIRALEDIHSSERVRFVNYYTASTGRPKKQKLQASAATEATDENDLDKGIDNLTVHNAPAPEESGSPLPRNPSTASSTRSLAVLNDPRPEEAESSATQDAQGDLSRPTASRSVESINSLGFEADSRLPPIPALPAEPERFVPESEDPKERKFAEQQNQRQIKAYQRLLKDRENAIKARQKFVEKREKEAAKAVEASAKKGEKERAKAEKAEAKRAAKAAKAREEEAKAQEGRVVTLAAIGSDEEVENEAKGKGRAEERVEEKAPRDRKFCRLAKGPNGEVDPCWIRVYMPGVDEVGAHCGLFAEDGDRYEGFVAAVGMTVVGWAKGE</sequence>
<feature type="region of interest" description="Disordered" evidence="1">
    <location>
        <begin position="215"/>
        <end position="348"/>
    </location>
</feature>